<dbReference type="InterPro" id="IPR011992">
    <property type="entry name" value="EF-hand-dom_pair"/>
</dbReference>
<evidence type="ECO:0000313" key="7">
    <source>
        <dbReference type="WBParaSite" id="Hba_02494"/>
    </source>
</evidence>
<dbReference type="SUPFAM" id="SSF47473">
    <property type="entry name" value="EF-hand"/>
    <property type="match status" value="1"/>
</dbReference>
<dbReference type="PROSITE" id="PS51034">
    <property type="entry name" value="ZP_2"/>
    <property type="match status" value="1"/>
</dbReference>
<organism evidence="6 7">
    <name type="scientific">Heterorhabditis bacteriophora</name>
    <name type="common">Entomopathogenic nematode worm</name>
    <dbReference type="NCBI Taxonomy" id="37862"/>
    <lineage>
        <taxon>Eukaryota</taxon>
        <taxon>Metazoa</taxon>
        <taxon>Ecdysozoa</taxon>
        <taxon>Nematoda</taxon>
        <taxon>Chromadorea</taxon>
        <taxon>Rhabditida</taxon>
        <taxon>Rhabditina</taxon>
        <taxon>Rhabditomorpha</taxon>
        <taxon>Strongyloidea</taxon>
        <taxon>Heterorhabditidae</taxon>
        <taxon>Heterorhabditis</taxon>
    </lineage>
</organism>
<dbReference type="PANTHER" id="PTHR22907:SF14">
    <property type="entry name" value="ZP DOMAIN-CONTAINING PROTEIN"/>
    <property type="match status" value="1"/>
</dbReference>
<dbReference type="WBParaSite" id="Hba_02494">
    <property type="protein sequence ID" value="Hba_02494"/>
    <property type="gene ID" value="Hba_02494"/>
</dbReference>
<dbReference type="Pfam" id="PF25301">
    <property type="entry name" value="CUT_C"/>
    <property type="match status" value="1"/>
</dbReference>
<evidence type="ECO:0000313" key="6">
    <source>
        <dbReference type="Proteomes" id="UP000095283"/>
    </source>
</evidence>
<dbReference type="InterPro" id="IPR057475">
    <property type="entry name" value="CUT_C"/>
</dbReference>
<dbReference type="InterPro" id="IPR001507">
    <property type="entry name" value="ZP_dom"/>
</dbReference>
<evidence type="ECO:0000256" key="1">
    <source>
        <dbReference type="ARBA" id="ARBA00022729"/>
    </source>
</evidence>
<keyword evidence="3" id="KW-0106">Calcium</keyword>
<dbReference type="InterPro" id="IPR002048">
    <property type="entry name" value="EF_hand_dom"/>
</dbReference>
<dbReference type="Proteomes" id="UP000095283">
    <property type="component" value="Unplaced"/>
</dbReference>
<reference evidence="7" key="1">
    <citation type="submission" date="2016-11" db="UniProtKB">
        <authorList>
            <consortium name="WormBaseParasite"/>
        </authorList>
    </citation>
    <scope>IDENTIFICATION</scope>
</reference>
<keyword evidence="6" id="KW-1185">Reference proteome</keyword>
<dbReference type="SMART" id="SM00241">
    <property type="entry name" value="ZP"/>
    <property type="match status" value="1"/>
</dbReference>
<dbReference type="Pfam" id="PF00036">
    <property type="entry name" value="EF-hand_1"/>
    <property type="match status" value="1"/>
</dbReference>
<dbReference type="SMART" id="SM00054">
    <property type="entry name" value="EFh"/>
    <property type="match status" value="1"/>
</dbReference>
<dbReference type="InterPro" id="IPR051962">
    <property type="entry name" value="Cuticlin"/>
</dbReference>
<feature type="domain" description="EF-hand" evidence="4">
    <location>
        <begin position="391"/>
        <end position="423"/>
    </location>
</feature>
<dbReference type="AlphaFoldDB" id="A0A1I7WCS7"/>
<keyword evidence="1" id="KW-0732">Signal</keyword>
<evidence type="ECO:0000256" key="3">
    <source>
        <dbReference type="ARBA" id="ARBA00022837"/>
    </source>
</evidence>
<evidence type="ECO:0000259" key="5">
    <source>
        <dbReference type="PROSITE" id="PS51034"/>
    </source>
</evidence>
<feature type="domain" description="ZP" evidence="5">
    <location>
        <begin position="1"/>
        <end position="268"/>
    </location>
</feature>
<evidence type="ECO:0000256" key="2">
    <source>
        <dbReference type="ARBA" id="ARBA00022737"/>
    </source>
</evidence>
<dbReference type="FunFam" id="1.10.238.10:FF:000003">
    <property type="entry name" value="Calmodulin A"/>
    <property type="match status" value="1"/>
</dbReference>
<dbReference type="PROSITE" id="PS00018">
    <property type="entry name" value="EF_HAND_1"/>
    <property type="match status" value="1"/>
</dbReference>
<sequence>MKSVYTIYAFFLVVKEVDLQESSESINHQRELIRFTPNTLTQARFYELRKVPQKMFLRENMREPPILVCDKNTIGISLNQKFSGRIFSSHQENNPACVQYVSKSSNARFITNLDGPCGVKKLRVVVLSFDFDVLTEEDRIYDLTCVYSIKNISLDAYYDTIFHRWKCPSDGFAFKVYRCFVHNGKKQSYMIVDDNGLIYFFSCSLDEDILPHPVYDLKYNTVYSPAKAFRFSQSTRVHFNCLLSVCPKWDEECMEDIPPRCSHSHRKRQLSGKPPIEQRLNRIHAVLEERNTTRLEDPFQYERPPLRTSLTMTSNGFTTYEKAKYLLFNKTKIFLASTFLLRIQININRFAVSRVLSSLRLPYHLYISTCYLISKNKGWPINSPKSRLLKLTDEEVDEMIREADIDGDGQVNYEEFVTMMTTK</sequence>
<dbReference type="CDD" id="cd00051">
    <property type="entry name" value="EFh"/>
    <property type="match status" value="1"/>
</dbReference>
<name>A0A1I7WCS7_HETBA</name>
<dbReference type="PROSITE" id="PS50222">
    <property type="entry name" value="EF_HAND_2"/>
    <property type="match status" value="1"/>
</dbReference>
<dbReference type="InterPro" id="IPR018247">
    <property type="entry name" value="EF_Hand_1_Ca_BS"/>
</dbReference>
<keyword evidence="2" id="KW-0677">Repeat</keyword>
<dbReference type="PANTHER" id="PTHR22907">
    <property type="entry name" value="GH04558P"/>
    <property type="match status" value="1"/>
</dbReference>
<dbReference type="GO" id="GO:0005509">
    <property type="term" value="F:calcium ion binding"/>
    <property type="evidence" value="ECO:0007669"/>
    <property type="project" value="InterPro"/>
</dbReference>
<protein>
    <submittedName>
        <fullName evidence="7">EF-hand domain-containing protein</fullName>
    </submittedName>
</protein>
<accession>A0A1I7WCS7</accession>
<evidence type="ECO:0000259" key="4">
    <source>
        <dbReference type="PROSITE" id="PS50222"/>
    </source>
</evidence>
<proteinExistence type="predicted"/>
<dbReference type="Gene3D" id="1.10.238.10">
    <property type="entry name" value="EF-hand"/>
    <property type="match status" value="1"/>
</dbReference>